<dbReference type="InterPro" id="IPR006571">
    <property type="entry name" value="TLDc_dom"/>
</dbReference>
<dbReference type="GeneID" id="6105126"/>
<reference evidence="8" key="3">
    <citation type="submission" date="2019-04" db="EMBL/GenBank/DDBJ databases">
        <authorList>
            <person name="Howe K."/>
            <person name="Paulini M."/>
            <person name="Williams G."/>
        </authorList>
    </citation>
    <scope>NUCLEOTIDE SEQUENCE [LARGE SCALE GENOMIC DNA]</scope>
    <source>
        <strain evidence="8">FR3</strain>
    </source>
</reference>
<dbReference type="SMART" id="SM00584">
    <property type="entry name" value="TLDc"/>
    <property type="match status" value="1"/>
</dbReference>
<reference evidence="7 9" key="1">
    <citation type="journal article" date="2007" name="Science">
        <title>Draft genome of the filarial nematode parasite Brugia malayi.</title>
        <authorList>
            <person name="Ghedin E."/>
            <person name="Wang S."/>
            <person name="Spiro D."/>
            <person name="Caler E."/>
            <person name="Zhao Q."/>
            <person name="Crabtree J."/>
            <person name="Allen J.E."/>
            <person name="Delcher A.L."/>
            <person name="Guiliano D.B."/>
            <person name="Miranda-Saavedra D."/>
            <person name="Angiuoli S.V."/>
            <person name="Creasy T."/>
            <person name="Amedeo P."/>
            <person name="Haas B."/>
            <person name="El-Sayed N.M."/>
            <person name="Wortman J.R."/>
            <person name="Feldblyum T."/>
            <person name="Tallon L."/>
            <person name="Schatz M."/>
            <person name="Shumway M."/>
            <person name="Koo H."/>
            <person name="Salzberg S.L."/>
            <person name="Schobel S."/>
            <person name="Pertea M."/>
            <person name="Pop M."/>
            <person name="White O."/>
            <person name="Barton G.J."/>
            <person name="Carlow C.K."/>
            <person name="Crawford M.J."/>
            <person name="Daub J."/>
            <person name="Dimmic M.W."/>
            <person name="Estes C.F."/>
            <person name="Foster J.M."/>
            <person name="Ganatra M."/>
            <person name="Gregory W.F."/>
            <person name="Johnson N.M."/>
            <person name="Jin J."/>
            <person name="Komuniecki R."/>
            <person name="Korf I."/>
            <person name="Kumar S."/>
            <person name="Laney S."/>
            <person name="Li B.W."/>
            <person name="Li W."/>
            <person name="Lindblom T.H."/>
            <person name="Lustigman S."/>
            <person name="Ma D."/>
            <person name="Maina C.V."/>
            <person name="Martin D.M."/>
            <person name="McCarter J.P."/>
            <person name="McReynolds L."/>
            <person name="Mitreva M."/>
            <person name="Nutman T.B."/>
            <person name="Parkinson J."/>
            <person name="Peregrin-Alvarez J.M."/>
            <person name="Poole C."/>
            <person name="Ren Q."/>
            <person name="Saunders L."/>
            <person name="Sluder A.E."/>
            <person name="Smith K."/>
            <person name="Stanke M."/>
            <person name="Unnasch T.R."/>
            <person name="Ware J."/>
            <person name="Wei A.D."/>
            <person name="Weil G."/>
            <person name="Williams D.J."/>
            <person name="Zhang Y."/>
            <person name="Williams S.A."/>
            <person name="Fraser-Liggett C."/>
            <person name="Slatko B."/>
            <person name="Blaxter M.L."/>
            <person name="Scott A.L."/>
        </authorList>
    </citation>
    <scope>NUCLEOTIDE SEQUENCE</scope>
    <source>
        <strain evidence="7 9">FR3</strain>
    </source>
</reference>
<evidence type="ECO:0000256" key="2">
    <source>
        <dbReference type="ARBA" id="ARBA00009540"/>
    </source>
</evidence>
<keyword evidence="9" id="KW-1185">Reference proteome</keyword>
<dbReference type="GO" id="GO:0005739">
    <property type="term" value="C:mitochondrion"/>
    <property type="evidence" value="ECO:0007669"/>
    <property type="project" value="UniProtKB-SubCell"/>
</dbReference>
<feature type="compositionally biased region" description="Polar residues" evidence="5">
    <location>
        <begin position="186"/>
        <end position="199"/>
    </location>
</feature>
<dbReference type="GO" id="GO:0005634">
    <property type="term" value="C:nucleus"/>
    <property type="evidence" value="ECO:0007669"/>
    <property type="project" value="TreeGrafter"/>
</dbReference>
<evidence type="ECO:0000313" key="9">
    <source>
        <dbReference type="Proteomes" id="UP000006672"/>
    </source>
</evidence>
<comment type="similarity">
    <text evidence="2">Belongs to the OXR1 family.</text>
</comment>
<comment type="subcellular location">
    <subcellularLocation>
        <location evidence="1">Mitochondrion</location>
    </subcellularLocation>
</comment>
<feature type="compositionally biased region" description="Basic residues" evidence="5">
    <location>
        <begin position="325"/>
        <end position="336"/>
    </location>
</feature>
<name>A0A0H5S8X3_BRUMA</name>
<reference evidence="7" key="2">
    <citation type="submission" date="2012-12" db="EMBL/GenBank/DDBJ databases">
        <authorList>
            <person name="Gao Y.W."/>
            <person name="Fan S.T."/>
            <person name="Sun H.T."/>
            <person name="Wang Z."/>
            <person name="Gao X.L."/>
            <person name="Li Y.G."/>
            <person name="Wang T.C."/>
            <person name="Zhang K."/>
            <person name="Xu W.W."/>
            <person name="Yu Z.J."/>
            <person name="Xia X.Z."/>
        </authorList>
    </citation>
    <scope>NUCLEOTIDE SEQUENCE</scope>
    <source>
        <strain evidence="7">FR3</strain>
    </source>
</reference>
<dbReference type="Proteomes" id="UP000006672">
    <property type="component" value="Unassembled WGS sequence"/>
</dbReference>
<feature type="compositionally biased region" description="Acidic residues" evidence="5">
    <location>
        <begin position="221"/>
        <end position="235"/>
    </location>
</feature>
<sequence length="589" mass="67156">MIFRQNKYWQLLMTVAYLALIRLVLLFQSSLFSLDNLIFLRLSKRFLIKSEESRESGLLVWIQICDLKEMGIAGSHPHLYHQSMNGSKKYRHILCRHGVPKKYSLSAHLSYKPCTEEKFFPPPILHTKFHELNLNCSFISIFNTADINQILSQNSLPLKGDKRRKCSPFRELPDTSTRKRKKISFPVSSSCRKFSSPNSLDRKIGTRVLPTSSVSSGVDSVSEEDSEVDVEEEDKNEQCDKEVNSKHENETSESINKQAAETDHIAETDLHIPRCSLDSGASFDEEDSKNAIFAGSSAGKNFETVFEEERSDDSLTTDKSQGMYSRKKLSKRKKNRKFSLVKSFRKMSKRAISLPSAYMASSSKTEAPPSRVFGSTYLNREWEIVTVQEMCQRMSLDQLDKVVLPLPDGATFSQILDETMIRQMVDVLPARAAGYPWINIYNSEKHGFSLHTFYRKMIDWDEEMSPILLIIRDCEKNVFGAVVSTTVRPCEHFFGTGDSCFLYKYVNDLELNKKVLRIYSWSGLNQFFVKASMDSLSIGASGGHYGLWLDADLNHGCTQACETFQNEPLAGESEDFAIQFVEAYGFRME</sequence>
<evidence type="ECO:0000259" key="6">
    <source>
        <dbReference type="PROSITE" id="PS51886"/>
    </source>
</evidence>
<dbReference type="Pfam" id="PF07534">
    <property type="entry name" value="TLD"/>
    <property type="match status" value="1"/>
</dbReference>
<dbReference type="CTD" id="6105126"/>
<feature type="region of interest" description="Disordered" evidence="5">
    <location>
        <begin position="161"/>
        <end position="255"/>
    </location>
</feature>
<dbReference type="PANTHER" id="PTHR23354:SF62">
    <property type="entry name" value="MUSTARD, ISOFORM V"/>
    <property type="match status" value="1"/>
</dbReference>
<accession>A0A4E9FPG6</accession>
<dbReference type="WormBase" id="Bm4262">
    <property type="protein sequence ID" value="BM32670"/>
    <property type="gene ID" value="WBGene00224523"/>
    <property type="gene designation" value="Bma-lmd-3.2"/>
</dbReference>
<dbReference type="AlphaFoldDB" id="A0A0H5S8X3"/>
<dbReference type="PROSITE" id="PS51886">
    <property type="entry name" value="TLDC"/>
    <property type="match status" value="1"/>
</dbReference>
<gene>
    <name evidence="11" type="primary">bma-lmd-3.2</name>
    <name evidence="7 10 11" type="ORF">Bm4262</name>
    <name evidence="8" type="ORF">BM_BM4262</name>
    <name evidence="7" type="ORF">BM_Bm4262</name>
</gene>
<organism evidence="7">
    <name type="scientific">Brugia malayi</name>
    <name type="common">Filarial nematode worm</name>
    <dbReference type="NCBI Taxonomy" id="6279"/>
    <lineage>
        <taxon>Eukaryota</taxon>
        <taxon>Metazoa</taxon>
        <taxon>Ecdysozoa</taxon>
        <taxon>Nematoda</taxon>
        <taxon>Chromadorea</taxon>
        <taxon>Rhabditida</taxon>
        <taxon>Spirurina</taxon>
        <taxon>Spiruromorpha</taxon>
        <taxon>Filarioidea</taxon>
        <taxon>Onchocercidae</taxon>
        <taxon>Brugia</taxon>
    </lineage>
</organism>
<dbReference type="STRING" id="6279.A0A0H5S8X3"/>
<proteinExistence type="inferred from homology"/>
<evidence type="ECO:0000313" key="7">
    <source>
        <dbReference type="EMBL" id="CRZ25148.1"/>
    </source>
</evidence>
<accession>A0A0H5S8X3</accession>
<evidence type="ECO:0000256" key="3">
    <source>
        <dbReference type="ARBA" id="ARBA00023128"/>
    </source>
</evidence>
<keyword evidence="3" id="KW-0496">Mitochondrion</keyword>
<evidence type="ECO:0000313" key="8">
    <source>
        <dbReference type="EMBL" id="VIO98700.1"/>
    </source>
</evidence>
<feature type="domain" description="TLDc" evidence="6">
    <location>
        <begin position="414"/>
        <end position="587"/>
    </location>
</feature>
<dbReference type="RefSeq" id="XP_001901709.1">
    <property type="nucleotide sequence ID" value="XM_001901674.1"/>
</dbReference>
<evidence type="ECO:0000256" key="1">
    <source>
        <dbReference type="ARBA" id="ARBA00004173"/>
    </source>
</evidence>
<dbReference type="GO" id="GO:0006979">
    <property type="term" value="P:response to oxidative stress"/>
    <property type="evidence" value="ECO:0007669"/>
    <property type="project" value="TreeGrafter"/>
</dbReference>
<dbReference type="EMBL" id="LN856998">
    <property type="protein sequence ID" value="CRZ25148.1"/>
    <property type="molecule type" value="Genomic_DNA"/>
</dbReference>
<feature type="compositionally biased region" description="Basic and acidic residues" evidence="5">
    <location>
        <begin position="236"/>
        <end position="250"/>
    </location>
</feature>
<dbReference type="OMA" id="CEHFFGT"/>
<reference evidence="10" key="4">
    <citation type="submission" date="2019-12" db="UniProtKB">
        <authorList>
            <consortium name="WormBaseParasite"/>
        </authorList>
    </citation>
    <scope>IDENTIFICATION</scope>
</reference>
<dbReference type="KEGG" id="bmy:BM_BM4262"/>
<dbReference type="EMBL" id="CAAKNF010000195">
    <property type="protein sequence ID" value="VIO98700.1"/>
    <property type="molecule type" value="Genomic_DNA"/>
</dbReference>
<evidence type="ECO:0000313" key="10">
    <source>
        <dbReference type="WBParaSite" id="Bm4262.1"/>
    </source>
</evidence>
<evidence type="ECO:0000256" key="5">
    <source>
        <dbReference type="SAM" id="MobiDB-lite"/>
    </source>
</evidence>
<feature type="region of interest" description="Disordered" evidence="5">
    <location>
        <begin position="307"/>
        <end position="336"/>
    </location>
</feature>
<dbReference type="PANTHER" id="PTHR23354">
    <property type="entry name" value="NUCLEOLAR PROTEIN 7/ESTROGEN RECEPTOR COACTIVATOR-RELATED"/>
    <property type="match status" value="1"/>
</dbReference>
<protein>
    <recommendedName>
        <fullName evidence="4">Oxidation resistance protein 1</fullName>
    </recommendedName>
</protein>
<dbReference type="OrthoDB" id="26679at2759"/>
<evidence type="ECO:0000256" key="4">
    <source>
        <dbReference type="ARBA" id="ARBA00040604"/>
    </source>
</evidence>
<evidence type="ECO:0000313" key="11">
    <source>
        <dbReference type="WormBase" id="Bm4262"/>
    </source>
</evidence>
<dbReference type="WBParaSite" id="Bm4262.1">
    <property type="protein sequence ID" value="Bm4262.1"/>
    <property type="gene ID" value="WBGene00224523"/>
</dbReference>